<keyword evidence="9" id="KW-1185">Reference proteome</keyword>
<dbReference type="InterPro" id="IPR057326">
    <property type="entry name" value="KR_dom"/>
</dbReference>
<evidence type="ECO:0000256" key="2">
    <source>
        <dbReference type="ARBA" id="ARBA00022553"/>
    </source>
</evidence>
<dbReference type="EMBL" id="OU895879">
    <property type="protein sequence ID" value="CAG9806913.1"/>
    <property type="molecule type" value="Genomic_DNA"/>
</dbReference>
<dbReference type="Gene3D" id="3.30.70.3290">
    <property type="match status" value="1"/>
</dbReference>
<dbReference type="InterPro" id="IPR036291">
    <property type="entry name" value="NAD(P)-bd_dom_sf"/>
</dbReference>
<sequence length="2352" mass="264215">MEYSKDDNEVVISGISGRFPRSSNVKEFEHNLFNKNDMVDDDDSRWEHFNEEVPHHFGKVQNLEKFDAAFFSILSKHANWTDPQIRILLEHAYEAILDAGVSPQSLVGSRTGVFIGNSETDAKDVYCYQIPTKEGYGMVGNAGFYLPNRISYVFGLQGPSLRVDSACSSAAYALNCAFDALNNGSCDAALVGGANLLMSYLTTIEFWRGKVLSPDGLHRSFDENADGFIRSETVGMIFLQKHKDAKRVYATVINSCVNNDGFKDQGASFPSRIMQEQLMRDLYKKSKVSPNEVKFVEAHATGTVVGDCEEISAIDAVYCENRVEPLLVGSIKSNMGHAESASAIASIAKIILAFERRQIPPNIKLKSLRSDVEAFKEGRIKVVTEVEDLRGDYISMNNFGLGGANSHILLKRNAKEKFNNGMPSDSLERLTLWSGRTEEAVNTIFDEITQRPLDTEFIALLQNSQSQTNLGNNIRGYGIFHQNENTINAECIQRHTHNFNGNRRQVVWIYNGIGSQWPGMGADLMKIPIFANSINNSAKVLATKGVDLKRIITTYDDDIFSNVLNSYVGIVAIEIAFTDVLKAIGIKPDFIVGHSLGEIACAYADGCFTAEETILVAYERGQSSIDSDNIDGAMAAVGMGYQEMLKVLPKDIDIACHNSADSTTITGPAVSINNFANELEQQGIFVRKVKSSGVALHSRYLDDFAKKFKSKLNVLLTSPKKRSEKWLSTCYPKVLWNDIESQYSSPVYHVKNLTDTVLFQEVIEMLPNEVITIEIGPSALLKSILKRSQKDATHVSLTQRDNDNVTNFLLNSLGNLFENGIDMEIANIYPKINYPVSRGTPMISPLIKWNHKDNFTVPIMERNQYYQRRNVVINLNDKNYSFIQDHIIDGRILIPGTLLVYLVWESFNLMFGNLKTRMKILFEDVKLTRITFLERNQDILLCICINRGSGYFEVTEKSTILAQGFIKKLTEFNSINLPLIERENSVELMESDFYKEMRLRGYHHQGIFRGVKEVRDDGLWGKVQWNNNWCTFLDALLQIFILMDDTRALVLPTYFGKILIDPDKHFELIKGMESEEKVFEFLGDKASKTITIGGVEIHNFDGSEISRRREAAKPVLETHKFISNFSQSIFSKRDAAKICTQLLLEKNLSTSLKCVEVNEDDQEDFFSLYIYEALKDIPAMKFNVTLLTQQQVDVENIEVDDKEISNFNDLDVIVRKNCVGDVKFMETVKSCLKNDGFLIAEELKKLENEHKNFNGFKIIARYPTESSFIYILQEIKSYKFDSPKVIKITTKLNEWLEPLQTALKENSQVIAYSQKDNISGILGLINCIRREQIGKNLRCVFIDDDRAPKFSLDNSFYRLQLELGFAVNILRNGNWGTFKHLDLVNDVEEKPQLNDCYVKCLSKGDLSSLSWIQGSIMTDNPKSVRVHYATLNFKDLMLALGQITPNIEYTRIEEQKILGIDWSGMTSDGKRVFGASTFGGLGAYIDHDKRCHWEVPENWTLEEAATVPIVYLTAYLAFFEHAKIEAGNSVLIHSGAGGVGQAAIQVAFAYGLEVFTTVSSDKKNEFLLNKFPQLKPEFIGNSRDTSFERMIMTRTRGKGVDYVLNSLSGDKLQASIKCLAKHGIFLEIGKYDMVNRTKIDMRCFAKDIGFRSMFVENLFITQVGKRIYDKMAEDIKKGIIKPIDYKVFNANEIEDAFRFLTAGKHIGKVLVKVRENENCIETLPIKCIPTIHCYENESCIIVGGLGGFGLELADLLVLRGCKNLVLSSSRGIVNSYQAYRIRTWESYGCKIIISTSDIKTKQGCKELINQATNIGIVSGIFNLAVNLHDAQFEDQTIDSFEKSLAPKAIATKYLDELSQILCPNLRYFVIFSSISCGRGNASQSNYGMSNSIMERIIEKRHRQGLPAKAIQWGAIGVVGILANLLEKNVNLNIGGTLPQTISSCLDVIDALVTSDEPIVSSIIVAKNQFGDGKKGNFIETMLNILGISDKKSLSMDTPLSKLGIDSLIAVEIQQVLERDYDILFSAQELRSLTLRELEKRVHTKGSTADNVKKETVDTANLMISQLGDESTKDKIVITIPSRVEDKSVKALIIPGFEGMSNDMLSSIAKELQCPAYILQLGKSYDATTLQDILSIIWNDIIDLFSENEKFLVIGYSFGSLIALKIANILESLDKTGNLVMIDGSPLFVKQLAENLLSDVIQDDEKIREKISIMSIKALEPTMSENVIKEILSLGTFKEQFEKFKDISNTNFNYSQNYIQEFNEGMFNRSKIALEVNENSLPSLHRTPISLLKSTESSLVSISDDYELKKFSSQNINVLKIVGNHQSMLGNLELVEVLNKIILDLRTVENGGL</sequence>
<dbReference type="Proteomes" id="UP001153620">
    <property type="component" value="Chromosome 3"/>
</dbReference>
<dbReference type="InterPro" id="IPR029058">
    <property type="entry name" value="AB_hydrolase_fold"/>
</dbReference>
<dbReference type="Gene3D" id="3.40.47.10">
    <property type="match status" value="1"/>
</dbReference>
<evidence type="ECO:0000313" key="9">
    <source>
        <dbReference type="Proteomes" id="UP001153620"/>
    </source>
</evidence>
<dbReference type="InterPro" id="IPR014030">
    <property type="entry name" value="Ketoacyl_synth_N"/>
</dbReference>
<dbReference type="Pfam" id="PF00109">
    <property type="entry name" value="ketoacyl-synt"/>
    <property type="match status" value="1"/>
</dbReference>
<keyword evidence="2" id="KW-0597">Phosphoprotein</keyword>
<dbReference type="PROSITE" id="PS52019">
    <property type="entry name" value="PKS_MFAS_DH"/>
    <property type="match status" value="1"/>
</dbReference>
<dbReference type="FunFam" id="3.40.50.720:FF:000209">
    <property type="entry name" value="Polyketide synthase Pks12"/>
    <property type="match status" value="1"/>
</dbReference>
<feature type="active site" description="Proton acceptor; for dehydratase activity" evidence="5">
    <location>
        <position position="886"/>
    </location>
</feature>
<dbReference type="GO" id="GO:0004315">
    <property type="term" value="F:3-oxoacyl-[acyl-carrier-protein] synthase activity"/>
    <property type="evidence" value="ECO:0007669"/>
    <property type="project" value="InterPro"/>
</dbReference>
<protein>
    <submittedName>
        <fullName evidence="8">Uncharacterized protein</fullName>
    </submittedName>
</protein>
<dbReference type="Pfam" id="PF00550">
    <property type="entry name" value="PP-binding"/>
    <property type="match status" value="1"/>
</dbReference>
<evidence type="ECO:0000256" key="1">
    <source>
        <dbReference type="ARBA" id="ARBA00022450"/>
    </source>
</evidence>
<feature type="active site" description="Proton donor; for dehydratase activity" evidence="5">
    <location>
        <position position="1034"/>
    </location>
</feature>
<dbReference type="CDD" id="cd00833">
    <property type="entry name" value="PKS"/>
    <property type="match status" value="1"/>
</dbReference>
<dbReference type="OrthoDB" id="329835at2759"/>
<dbReference type="PROSITE" id="PS00606">
    <property type="entry name" value="KS3_1"/>
    <property type="match status" value="1"/>
</dbReference>
<keyword evidence="3" id="KW-0808">Transferase</keyword>
<dbReference type="InterPro" id="IPR049391">
    <property type="entry name" value="FAS_pseudo-KR"/>
</dbReference>
<evidence type="ECO:0000256" key="3">
    <source>
        <dbReference type="ARBA" id="ARBA00022679"/>
    </source>
</evidence>
<dbReference type="GO" id="GO:0031177">
    <property type="term" value="F:phosphopantetheine binding"/>
    <property type="evidence" value="ECO:0007669"/>
    <property type="project" value="InterPro"/>
</dbReference>
<organism evidence="8 9">
    <name type="scientific">Chironomus riparius</name>
    <dbReference type="NCBI Taxonomy" id="315576"/>
    <lineage>
        <taxon>Eukaryota</taxon>
        <taxon>Metazoa</taxon>
        <taxon>Ecdysozoa</taxon>
        <taxon>Arthropoda</taxon>
        <taxon>Hexapoda</taxon>
        <taxon>Insecta</taxon>
        <taxon>Pterygota</taxon>
        <taxon>Neoptera</taxon>
        <taxon>Endopterygota</taxon>
        <taxon>Diptera</taxon>
        <taxon>Nematocera</taxon>
        <taxon>Chironomoidea</taxon>
        <taxon>Chironomidae</taxon>
        <taxon>Chironominae</taxon>
        <taxon>Chironomus</taxon>
    </lineage>
</organism>
<dbReference type="Gene3D" id="3.40.366.10">
    <property type="entry name" value="Malonyl-Coenzyme A Acyl Carrier Protein, domain 2"/>
    <property type="match status" value="1"/>
</dbReference>
<dbReference type="InterPro" id="IPR009081">
    <property type="entry name" value="PP-bd_ACP"/>
</dbReference>
<dbReference type="CDD" id="cd05195">
    <property type="entry name" value="enoyl_red"/>
    <property type="match status" value="1"/>
</dbReference>
<dbReference type="Gene3D" id="3.10.129.110">
    <property type="entry name" value="Polyketide synthase dehydratase"/>
    <property type="match status" value="1"/>
</dbReference>
<dbReference type="Pfam" id="PF00698">
    <property type="entry name" value="Acyl_transf_1"/>
    <property type="match status" value="1"/>
</dbReference>
<dbReference type="SUPFAM" id="SSF47336">
    <property type="entry name" value="ACP-like"/>
    <property type="match status" value="1"/>
</dbReference>
<keyword evidence="4" id="KW-0511">Multifunctional enzyme</keyword>
<dbReference type="SMART" id="SM00822">
    <property type="entry name" value="PKS_KR"/>
    <property type="match status" value="1"/>
</dbReference>
<dbReference type="SUPFAM" id="SSF51735">
    <property type="entry name" value="NAD(P)-binding Rossmann-fold domains"/>
    <property type="match status" value="2"/>
</dbReference>
<dbReference type="GO" id="GO:0016491">
    <property type="term" value="F:oxidoreductase activity"/>
    <property type="evidence" value="ECO:0007669"/>
    <property type="project" value="InterPro"/>
</dbReference>
<dbReference type="InterPro" id="IPR020843">
    <property type="entry name" value="ER"/>
</dbReference>
<evidence type="ECO:0000256" key="5">
    <source>
        <dbReference type="PROSITE-ProRule" id="PRU01363"/>
    </source>
</evidence>
<dbReference type="InterPro" id="IPR050091">
    <property type="entry name" value="PKS_NRPS_Biosynth_Enz"/>
</dbReference>
<dbReference type="SMART" id="SM00829">
    <property type="entry name" value="PKS_ER"/>
    <property type="match status" value="1"/>
</dbReference>
<dbReference type="SUPFAM" id="SSF50129">
    <property type="entry name" value="GroES-like"/>
    <property type="match status" value="1"/>
</dbReference>
<dbReference type="InterPro" id="IPR042104">
    <property type="entry name" value="PKS_dehydratase_sf"/>
</dbReference>
<dbReference type="Pfam" id="PF21149">
    <property type="entry name" value="FAS_pseudo-KR"/>
    <property type="match status" value="1"/>
</dbReference>
<dbReference type="InterPro" id="IPR014031">
    <property type="entry name" value="Ketoacyl_synth_C"/>
</dbReference>
<accession>A0A9N9S074</accession>
<dbReference type="Gene3D" id="3.40.50.1820">
    <property type="entry name" value="alpha/beta hydrolase"/>
    <property type="match status" value="1"/>
</dbReference>
<dbReference type="InterPro" id="IPR032821">
    <property type="entry name" value="PKS_assoc"/>
</dbReference>
<dbReference type="InterPro" id="IPR001227">
    <property type="entry name" value="Ac_transferase_dom_sf"/>
</dbReference>
<feature type="domain" description="Ketosynthase family 3 (KS3)" evidence="6">
    <location>
        <begin position="7"/>
        <end position="412"/>
    </location>
</feature>
<dbReference type="InterPro" id="IPR020806">
    <property type="entry name" value="PKS_PP-bd"/>
</dbReference>
<evidence type="ECO:0000259" key="6">
    <source>
        <dbReference type="PROSITE" id="PS52004"/>
    </source>
</evidence>
<dbReference type="Gene3D" id="3.90.180.10">
    <property type="entry name" value="Medium-chain alcohol dehydrogenases, catalytic domain"/>
    <property type="match status" value="1"/>
</dbReference>
<dbReference type="Pfam" id="PF08659">
    <property type="entry name" value="KR"/>
    <property type="match status" value="1"/>
</dbReference>
<feature type="domain" description="PKS/mFAS DH" evidence="7">
    <location>
        <begin position="851"/>
        <end position="1114"/>
    </location>
</feature>
<dbReference type="InterPro" id="IPR013968">
    <property type="entry name" value="PKS_KR"/>
</dbReference>
<dbReference type="InterPro" id="IPR016036">
    <property type="entry name" value="Malonyl_transacylase_ACP-bd"/>
</dbReference>
<dbReference type="InterPro" id="IPR049900">
    <property type="entry name" value="PKS_mFAS_DH"/>
</dbReference>
<dbReference type="InterPro" id="IPR020841">
    <property type="entry name" value="PKS_Beta-ketoAc_synthase_dom"/>
</dbReference>
<name>A0A9N9S074_9DIPT</name>
<dbReference type="InterPro" id="IPR018201">
    <property type="entry name" value="Ketoacyl_synth_AS"/>
</dbReference>
<dbReference type="PANTHER" id="PTHR43775:SF23">
    <property type="entry name" value="FATTY ACID SYNTHASE 3"/>
    <property type="match status" value="1"/>
</dbReference>
<dbReference type="PROSITE" id="PS52004">
    <property type="entry name" value="KS3_2"/>
    <property type="match status" value="1"/>
</dbReference>
<dbReference type="SUPFAM" id="SSF53474">
    <property type="entry name" value="alpha/beta-Hydrolases"/>
    <property type="match status" value="1"/>
</dbReference>
<dbReference type="PANTHER" id="PTHR43775">
    <property type="entry name" value="FATTY ACID SYNTHASE"/>
    <property type="match status" value="1"/>
</dbReference>
<dbReference type="InterPro" id="IPR016039">
    <property type="entry name" value="Thiolase-like"/>
</dbReference>
<evidence type="ECO:0000256" key="4">
    <source>
        <dbReference type="ARBA" id="ARBA00023268"/>
    </source>
</evidence>
<dbReference type="InterPro" id="IPR016035">
    <property type="entry name" value="Acyl_Trfase/lysoPLipase"/>
</dbReference>
<dbReference type="Pfam" id="PF02801">
    <property type="entry name" value="Ketoacyl-synt_C"/>
    <property type="match status" value="1"/>
</dbReference>
<dbReference type="GO" id="GO:0004312">
    <property type="term" value="F:fatty acid synthase activity"/>
    <property type="evidence" value="ECO:0007669"/>
    <property type="project" value="TreeGrafter"/>
</dbReference>
<evidence type="ECO:0000259" key="7">
    <source>
        <dbReference type="PROSITE" id="PS52019"/>
    </source>
</evidence>
<reference evidence="8" key="2">
    <citation type="submission" date="2022-10" db="EMBL/GenBank/DDBJ databases">
        <authorList>
            <consortium name="ENA_rothamsted_submissions"/>
            <consortium name="culmorum"/>
            <person name="King R."/>
        </authorList>
    </citation>
    <scope>NUCLEOTIDE SEQUENCE</scope>
</reference>
<dbReference type="Pfam" id="PF16197">
    <property type="entry name" value="KAsynt_C_assoc"/>
    <property type="match status" value="1"/>
</dbReference>
<dbReference type="Gene3D" id="3.40.50.720">
    <property type="entry name" value="NAD(P)-binding Rossmann-like Domain"/>
    <property type="match status" value="1"/>
</dbReference>
<proteinExistence type="predicted"/>
<evidence type="ECO:0000313" key="8">
    <source>
        <dbReference type="EMBL" id="CAG9806913.1"/>
    </source>
</evidence>
<dbReference type="SUPFAM" id="SSF52151">
    <property type="entry name" value="FabD/lysophospholipase-like"/>
    <property type="match status" value="1"/>
</dbReference>
<dbReference type="InterPro" id="IPR014043">
    <property type="entry name" value="Acyl_transferase_dom"/>
</dbReference>
<gene>
    <name evidence="8" type="ORF">CHIRRI_LOCUS9767</name>
</gene>
<dbReference type="GO" id="GO:0006633">
    <property type="term" value="P:fatty acid biosynthetic process"/>
    <property type="evidence" value="ECO:0007669"/>
    <property type="project" value="InterPro"/>
</dbReference>
<dbReference type="InterPro" id="IPR011032">
    <property type="entry name" value="GroES-like_sf"/>
</dbReference>
<feature type="region of interest" description="N-terminal hotdog fold" evidence="5">
    <location>
        <begin position="851"/>
        <end position="973"/>
    </location>
</feature>
<dbReference type="Pfam" id="PF13602">
    <property type="entry name" value="ADH_zinc_N_2"/>
    <property type="match status" value="1"/>
</dbReference>
<dbReference type="SUPFAM" id="SSF55048">
    <property type="entry name" value="Probable ACP-binding domain of malonyl-CoA ACP transacylase"/>
    <property type="match status" value="1"/>
</dbReference>
<dbReference type="SMART" id="SM00823">
    <property type="entry name" value="PKS_PP"/>
    <property type="match status" value="1"/>
</dbReference>
<dbReference type="SMART" id="SM00825">
    <property type="entry name" value="PKS_KS"/>
    <property type="match status" value="1"/>
</dbReference>
<reference evidence="8" key="1">
    <citation type="submission" date="2022-01" db="EMBL/GenBank/DDBJ databases">
        <authorList>
            <person name="King R."/>
        </authorList>
    </citation>
    <scope>NUCLEOTIDE SEQUENCE</scope>
</reference>
<dbReference type="InterPro" id="IPR036736">
    <property type="entry name" value="ACP-like_sf"/>
</dbReference>
<dbReference type="SUPFAM" id="SSF53901">
    <property type="entry name" value="Thiolase-like"/>
    <property type="match status" value="1"/>
</dbReference>
<keyword evidence="1" id="KW-0596">Phosphopantetheine</keyword>
<dbReference type="Gene3D" id="1.10.1200.10">
    <property type="entry name" value="ACP-like"/>
    <property type="match status" value="1"/>
</dbReference>
<feature type="region of interest" description="C-terminal hotdog fold" evidence="5">
    <location>
        <begin position="985"/>
        <end position="1114"/>
    </location>
</feature>
<dbReference type="SMART" id="SM00827">
    <property type="entry name" value="PKS_AT"/>
    <property type="match status" value="1"/>
</dbReference>